<proteinExistence type="predicted"/>
<name>A0ABN5WD28_9STAP</name>
<dbReference type="Proteomes" id="UP000274772">
    <property type="component" value="Chromosome"/>
</dbReference>
<dbReference type="RefSeq" id="WP_044466313.1">
    <property type="nucleotide sequence ID" value="NZ_AP018585.1"/>
</dbReference>
<gene>
    <name evidence="1" type="ORF">JMUB590_1922</name>
</gene>
<evidence type="ECO:0008006" key="3">
    <source>
        <dbReference type="Google" id="ProtNLM"/>
    </source>
</evidence>
<evidence type="ECO:0000313" key="2">
    <source>
        <dbReference type="Proteomes" id="UP000274772"/>
    </source>
</evidence>
<accession>A0ABN5WD28</accession>
<sequence>MRYLKHIKGVLLSISICILMILLTGCGKSSDGLVGKELKGVVDGKTDAIFTFKDDGTFKVVSAQGKPNAGEEFTGKYEIKEENSKKYLILSYFSKYIFGADIKNKGYVEYAVNGKDSYVYELEKDGDSYKLEAPKEGKLKNDVRLIGNDN</sequence>
<evidence type="ECO:0000313" key="1">
    <source>
        <dbReference type="EMBL" id="BBD92979.1"/>
    </source>
</evidence>
<protein>
    <recommendedName>
        <fullName evidence="3">Lipoprotein</fullName>
    </recommendedName>
</protein>
<dbReference type="EMBL" id="AP018586">
    <property type="protein sequence ID" value="BBD92979.1"/>
    <property type="molecule type" value="Genomic_DNA"/>
</dbReference>
<dbReference type="PROSITE" id="PS51257">
    <property type="entry name" value="PROKAR_LIPOPROTEIN"/>
    <property type="match status" value="1"/>
</dbReference>
<organism evidence="1 2">
    <name type="scientific">Staphylococcus caprae</name>
    <dbReference type="NCBI Taxonomy" id="29380"/>
    <lineage>
        <taxon>Bacteria</taxon>
        <taxon>Bacillati</taxon>
        <taxon>Bacillota</taxon>
        <taxon>Bacilli</taxon>
        <taxon>Bacillales</taxon>
        <taxon>Staphylococcaceae</taxon>
        <taxon>Staphylococcus</taxon>
    </lineage>
</organism>
<keyword evidence="2" id="KW-1185">Reference proteome</keyword>
<reference evidence="1 2" key="1">
    <citation type="submission" date="2018-05" db="EMBL/GenBank/DDBJ databases">
        <title>Complete genome sequencing of three human clinical isolates of Staphylococcus caprae reveals virulence factors similar to those of S. epidermidis and S. capitis.</title>
        <authorList>
            <person name="Watanabe S."/>
            <person name="Cui L."/>
        </authorList>
    </citation>
    <scope>NUCLEOTIDE SEQUENCE [LARGE SCALE GENOMIC DNA]</scope>
    <source>
        <strain evidence="1 2">JMUB590</strain>
    </source>
</reference>
<dbReference type="GeneID" id="58051664"/>